<dbReference type="RefSeq" id="WP_168140150.1">
    <property type="nucleotide sequence ID" value="NZ_JAAVJR010001704.1"/>
</dbReference>
<evidence type="ECO:0000313" key="2">
    <source>
        <dbReference type="Proteomes" id="UP000703674"/>
    </source>
</evidence>
<name>A0ABX1D6B9_9FLAO</name>
<evidence type="ECO:0000313" key="1">
    <source>
        <dbReference type="EMBL" id="NJW55915.1"/>
    </source>
</evidence>
<proteinExistence type="predicted"/>
<gene>
    <name evidence="1" type="ORF">HC175_23665</name>
</gene>
<organism evidence="1 2">
    <name type="scientific">Salinimicrobium oceani</name>
    <dbReference type="NCBI Taxonomy" id="2722702"/>
    <lineage>
        <taxon>Bacteria</taxon>
        <taxon>Pseudomonadati</taxon>
        <taxon>Bacteroidota</taxon>
        <taxon>Flavobacteriia</taxon>
        <taxon>Flavobacteriales</taxon>
        <taxon>Flavobacteriaceae</taxon>
        <taxon>Salinimicrobium</taxon>
    </lineage>
</organism>
<dbReference type="Proteomes" id="UP000703674">
    <property type="component" value="Unassembled WGS sequence"/>
</dbReference>
<dbReference type="EMBL" id="JAAVJR010001704">
    <property type="protein sequence ID" value="NJW55915.1"/>
    <property type="molecule type" value="Genomic_DNA"/>
</dbReference>
<feature type="non-terminal residue" evidence="1">
    <location>
        <position position="93"/>
    </location>
</feature>
<accession>A0ABX1D6B9</accession>
<feature type="non-terminal residue" evidence="1">
    <location>
        <position position="1"/>
    </location>
</feature>
<comment type="caution">
    <text evidence="1">The sequence shown here is derived from an EMBL/GenBank/DDBJ whole genome shotgun (WGS) entry which is preliminary data.</text>
</comment>
<protein>
    <submittedName>
        <fullName evidence="1">Uncharacterized protein</fullName>
    </submittedName>
</protein>
<keyword evidence="2" id="KW-1185">Reference proteome</keyword>
<reference evidence="1 2" key="1">
    <citation type="submission" date="2020-03" db="EMBL/GenBank/DDBJ databases">
        <title>Salinimicrobium sp. nov, isolated from SCS.</title>
        <authorList>
            <person name="Cao W.R."/>
        </authorList>
    </citation>
    <scope>NUCLEOTIDE SEQUENCE [LARGE SCALE GENOMIC DNA]</scope>
    <source>
        <strain evidence="2">J15B91</strain>
    </source>
</reference>
<sequence length="93" mass="10703">FTSLFINKLTDEVYESGRNGEGVVFEETAASEGLNQFVRDQNIKQTRLWINQLHGSHQFSEKNELKWALGYNLIDADEPNRIRNEVNIDGEGF</sequence>